<dbReference type="EMBL" id="JAIWYP010000009">
    <property type="protein sequence ID" value="KAH3775161.1"/>
    <property type="molecule type" value="Genomic_DNA"/>
</dbReference>
<sequence>MLPGFPQNYGFQLRYNMFQKINDESLARAVQSFKEDMIPDLGFSFGGVDRYRAQVRDIFESPAVSHAI</sequence>
<evidence type="ECO:0000313" key="1">
    <source>
        <dbReference type="EMBL" id="KAH3775161.1"/>
    </source>
</evidence>
<name>A0A9D4IH11_DREPO</name>
<keyword evidence="2" id="KW-1185">Reference proteome</keyword>
<comment type="caution">
    <text evidence="1">The sequence shown here is derived from an EMBL/GenBank/DDBJ whole genome shotgun (WGS) entry which is preliminary data.</text>
</comment>
<evidence type="ECO:0000313" key="2">
    <source>
        <dbReference type="Proteomes" id="UP000828390"/>
    </source>
</evidence>
<reference evidence="1" key="2">
    <citation type="submission" date="2020-11" db="EMBL/GenBank/DDBJ databases">
        <authorList>
            <person name="McCartney M.A."/>
            <person name="Auch B."/>
            <person name="Kono T."/>
            <person name="Mallez S."/>
            <person name="Becker A."/>
            <person name="Gohl D.M."/>
            <person name="Silverstein K.A.T."/>
            <person name="Koren S."/>
            <person name="Bechman K.B."/>
            <person name="Herman A."/>
            <person name="Abrahante J.E."/>
            <person name="Garbe J."/>
        </authorList>
    </citation>
    <scope>NUCLEOTIDE SEQUENCE</scope>
    <source>
        <strain evidence="1">Duluth1</strain>
        <tissue evidence="1">Whole animal</tissue>
    </source>
</reference>
<organism evidence="1 2">
    <name type="scientific">Dreissena polymorpha</name>
    <name type="common">Zebra mussel</name>
    <name type="synonym">Mytilus polymorpha</name>
    <dbReference type="NCBI Taxonomy" id="45954"/>
    <lineage>
        <taxon>Eukaryota</taxon>
        <taxon>Metazoa</taxon>
        <taxon>Spiralia</taxon>
        <taxon>Lophotrochozoa</taxon>
        <taxon>Mollusca</taxon>
        <taxon>Bivalvia</taxon>
        <taxon>Autobranchia</taxon>
        <taxon>Heteroconchia</taxon>
        <taxon>Euheterodonta</taxon>
        <taxon>Imparidentia</taxon>
        <taxon>Neoheterodontei</taxon>
        <taxon>Myida</taxon>
        <taxon>Dreissenoidea</taxon>
        <taxon>Dreissenidae</taxon>
        <taxon>Dreissena</taxon>
    </lineage>
</organism>
<proteinExistence type="predicted"/>
<dbReference type="AlphaFoldDB" id="A0A9D4IH11"/>
<gene>
    <name evidence="1" type="ORF">DPMN_176559</name>
</gene>
<accession>A0A9D4IH11</accession>
<reference evidence="1" key="1">
    <citation type="journal article" date="2019" name="bioRxiv">
        <title>The Genome of the Zebra Mussel, Dreissena polymorpha: A Resource for Invasive Species Research.</title>
        <authorList>
            <person name="McCartney M.A."/>
            <person name="Auch B."/>
            <person name="Kono T."/>
            <person name="Mallez S."/>
            <person name="Zhang Y."/>
            <person name="Obille A."/>
            <person name="Becker A."/>
            <person name="Abrahante J.E."/>
            <person name="Garbe J."/>
            <person name="Badalamenti J.P."/>
            <person name="Herman A."/>
            <person name="Mangelson H."/>
            <person name="Liachko I."/>
            <person name="Sullivan S."/>
            <person name="Sone E.D."/>
            <person name="Koren S."/>
            <person name="Silverstein K.A.T."/>
            <person name="Beckman K.B."/>
            <person name="Gohl D.M."/>
        </authorList>
    </citation>
    <scope>NUCLEOTIDE SEQUENCE</scope>
    <source>
        <strain evidence="1">Duluth1</strain>
        <tissue evidence="1">Whole animal</tissue>
    </source>
</reference>
<dbReference type="Proteomes" id="UP000828390">
    <property type="component" value="Unassembled WGS sequence"/>
</dbReference>
<protein>
    <submittedName>
        <fullName evidence="1">Uncharacterized protein</fullName>
    </submittedName>
</protein>